<dbReference type="Pfam" id="PF08338">
    <property type="entry name" value="DUF1731"/>
    <property type="match status" value="1"/>
</dbReference>
<keyword evidence="5" id="KW-1185">Reference proteome</keyword>
<feature type="domain" description="DUF1731" evidence="3">
    <location>
        <begin position="254"/>
        <end position="303"/>
    </location>
</feature>
<dbReference type="NCBIfam" id="TIGR01777">
    <property type="entry name" value="yfcH"/>
    <property type="match status" value="1"/>
</dbReference>
<dbReference type="Gene3D" id="3.40.50.720">
    <property type="entry name" value="NAD(P)-binding Rossmann-like Domain"/>
    <property type="match status" value="1"/>
</dbReference>
<dbReference type="PANTHER" id="PTHR11092:SF0">
    <property type="entry name" value="EPIMERASE FAMILY PROTEIN SDR39U1"/>
    <property type="match status" value="1"/>
</dbReference>
<protein>
    <submittedName>
        <fullName evidence="4">TIGR01777 family protein</fullName>
    </submittedName>
</protein>
<dbReference type="InterPro" id="IPR013549">
    <property type="entry name" value="DUF1731"/>
</dbReference>
<feature type="domain" description="NAD-dependent epimerase/dehydratase" evidence="2">
    <location>
        <begin position="6"/>
        <end position="136"/>
    </location>
</feature>
<sequence>MELNKIIIAGGTGALGKLLTKEFLNQGAKVIVLTRNPKESGNPNLKYVYWDAVNNGDWSQELENSNVIINLTGKSVNCRYTAKNKREIIESRTLSTLAIGKAVDKLNNPPKVWINAGSAAIFGNSGPDFKTEQCLYGDGFSSDVCKKWENAFFEIETPNTRKIFLRIGMVLQVGEGVIKPFMNMAKMGFGGKIGNGEQFITWIHEKDFMNIINWSIQHESMNGILHCASPEPVTNKEFMIALKKACHVPFGLPTPALAVRLGAMVIGTEPELVLSGRRVISTVLDSEGFKFKYPQINHALQDLIA</sequence>
<evidence type="ECO:0000313" key="4">
    <source>
        <dbReference type="EMBL" id="POY38953.1"/>
    </source>
</evidence>
<dbReference type="OrthoDB" id="9801773at2"/>
<dbReference type="Pfam" id="PF01370">
    <property type="entry name" value="Epimerase"/>
    <property type="match status" value="1"/>
</dbReference>
<evidence type="ECO:0000256" key="1">
    <source>
        <dbReference type="ARBA" id="ARBA00009353"/>
    </source>
</evidence>
<accession>A0A2S5AA07</accession>
<dbReference type="SUPFAM" id="SSF51735">
    <property type="entry name" value="NAD(P)-binding Rossmann-fold domains"/>
    <property type="match status" value="1"/>
</dbReference>
<evidence type="ECO:0000313" key="5">
    <source>
        <dbReference type="Proteomes" id="UP000236893"/>
    </source>
</evidence>
<evidence type="ECO:0000259" key="2">
    <source>
        <dbReference type="Pfam" id="PF01370"/>
    </source>
</evidence>
<dbReference type="RefSeq" id="WP_103787055.1">
    <property type="nucleotide sequence ID" value="NZ_PQVF01000001.1"/>
</dbReference>
<dbReference type="InterPro" id="IPR010099">
    <property type="entry name" value="SDR39U1"/>
</dbReference>
<gene>
    <name evidence="4" type="ORF">C3K47_00165</name>
</gene>
<comment type="similarity">
    <text evidence="1">Belongs to the NAD(P)-dependent epimerase/dehydratase family. SDR39U1 subfamily.</text>
</comment>
<evidence type="ECO:0000259" key="3">
    <source>
        <dbReference type="Pfam" id="PF08338"/>
    </source>
</evidence>
<dbReference type="PANTHER" id="PTHR11092">
    <property type="entry name" value="SUGAR NUCLEOTIDE EPIMERASE RELATED"/>
    <property type="match status" value="1"/>
</dbReference>
<dbReference type="InterPro" id="IPR036291">
    <property type="entry name" value="NAD(P)-bd_dom_sf"/>
</dbReference>
<dbReference type="InterPro" id="IPR001509">
    <property type="entry name" value="Epimerase_deHydtase"/>
</dbReference>
<organism evidence="4 5">
    <name type="scientific">Solitalea longa</name>
    <dbReference type="NCBI Taxonomy" id="2079460"/>
    <lineage>
        <taxon>Bacteria</taxon>
        <taxon>Pseudomonadati</taxon>
        <taxon>Bacteroidota</taxon>
        <taxon>Sphingobacteriia</taxon>
        <taxon>Sphingobacteriales</taxon>
        <taxon>Sphingobacteriaceae</taxon>
        <taxon>Solitalea</taxon>
    </lineage>
</organism>
<dbReference type="AlphaFoldDB" id="A0A2S5AA07"/>
<reference evidence="4 5" key="1">
    <citation type="submission" date="2018-01" db="EMBL/GenBank/DDBJ databases">
        <authorList>
            <person name="Gaut B.S."/>
            <person name="Morton B.R."/>
            <person name="Clegg M.T."/>
            <person name="Duvall M.R."/>
        </authorList>
    </citation>
    <scope>NUCLEOTIDE SEQUENCE [LARGE SCALE GENOMIC DNA]</scope>
    <source>
        <strain evidence="4 5">HR-AV</strain>
    </source>
</reference>
<proteinExistence type="inferred from homology"/>
<dbReference type="Proteomes" id="UP000236893">
    <property type="component" value="Unassembled WGS sequence"/>
</dbReference>
<name>A0A2S5AA07_9SPHI</name>
<dbReference type="EMBL" id="PQVF01000001">
    <property type="protein sequence ID" value="POY38953.1"/>
    <property type="molecule type" value="Genomic_DNA"/>
</dbReference>
<comment type="caution">
    <text evidence="4">The sequence shown here is derived from an EMBL/GenBank/DDBJ whole genome shotgun (WGS) entry which is preliminary data.</text>
</comment>